<evidence type="ECO:0000256" key="2">
    <source>
        <dbReference type="ARBA" id="ARBA00004496"/>
    </source>
</evidence>
<keyword evidence="10" id="KW-0472">Membrane</keyword>
<dbReference type="GO" id="GO:0098796">
    <property type="term" value="C:membrane protein complex"/>
    <property type="evidence" value="ECO:0007669"/>
    <property type="project" value="UniProtKB-ARBA"/>
</dbReference>
<dbReference type="OMA" id="RFEMIRI"/>
<evidence type="ECO:0000256" key="10">
    <source>
        <dbReference type="ARBA" id="ARBA00023136"/>
    </source>
</evidence>
<dbReference type="GO" id="GO:0010008">
    <property type="term" value="C:endosome membrane"/>
    <property type="evidence" value="ECO:0007669"/>
    <property type="project" value="TreeGrafter"/>
</dbReference>
<sequence>MRNWSKGITTIIECSYSMSEEKNPLSVQTVTVTNDSIYDDIDLNDNTTAEIRYQTANDTENTSPSVAIEHKQVEKQDDTIFKVKVCEFEKRGGFFDVHFVFRVETQVFPRKLHRNGYFSLQVEGVVGFTRKRYDTWRRFNDFLVLHEKIVDKYQQKGIIIPQLPEKKVSVMAKAMASSNNFTDPQLLQRARQLERFMNRLIQHPRIRADCDIRDFLTLDAELPATNPTPAFAGIKMMKAIKVCQDTFEKLMAPIGEEVDQWFEITNAMFEDFDANIRKLYSESQTLMAHRKDMAASGEKFALNLSLLAASEESMTLSLALAALTETYEKASSIWNKQSEINDARFSESIDEYISLLSSLRDVFSDRVHVWHQWKKFQRAFEEKRAKKTEIELTGNVKQDELNKLSLDILENKQKMIEFEKKFDVVSKSIQEEVERFEAGRKDDMKNMLIEYLEDMIKCHTELSKLWQQFEPYAHKIQN</sequence>
<evidence type="ECO:0000256" key="4">
    <source>
        <dbReference type="ARBA" id="ARBA00010883"/>
    </source>
</evidence>
<evidence type="ECO:0000256" key="7">
    <source>
        <dbReference type="ARBA" id="ARBA00022553"/>
    </source>
</evidence>
<dbReference type="HOGENOM" id="CLU_022783_0_1_1"/>
<reference evidence="12" key="1">
    <citation type="submission" date="2007-07" db="EMBL/GenBank/DDBJ databases">
        <title>PCAP assembly of the Caenorhabditis remanei genome.</title>
        <authorList>
            <consortium name="The Caenorhabditis remanei Sequencing Consortium"/>
            <person name="Wilson R.K."/>
        </authorList>
    </citation>
    <scope>NUCLEOTIDE SEQUENCE [LARGE SCALE GENOMIC DNA]</scope>
    <source>
        <strain evidence="12">PB4641</strain>
    </source>
</reference>
<organism evidence="13">
    <name type="scientific">Caenorhabditis remanei</name>
    <name type="common">Caenorhabditis vulgaris</name>
    <dbReference type="NCBI Taxonomy" id="31234"/>
    <lineage>
        <taxon>Eukaryota</taxon>
        <taxon>Metazoa</taxon>
        <taxon>Ecdysozoa</taxon>
        <taxon>Nematoda</taxon>
        <taxon>Chromadorea</taxon>
        <taxon>Rhabditida</taxon>
        <taxon>Rhabditina</taxon>
        <taxon>Rhabditomorpha</taxon>
        <taxon>Rhabditoidea</taxon>
        <taxon>Rhabditidae</taxon>
        <taxon>Peloderinae</taxon>
        <taxon>Caenorhabditis</taxon>
    </lineage>
</organism>
<dbReference type="SUPFAM" id="SSF64268">
    <property type="entry name" value="PX domain"/>
    <property type="match status" value="1"/>
</dbReference>
<comment type="similarity">
    <text evidence="4">Belongs to the sorting nexin family.</text>
</comment>
<name>E3M101_CAERE</name>
<dbReference type="PANTHER" id="PTHR10555">
    <property type="entry name" value="SORTING NEXIN"/>
    <property type="match status" value="1"/>
</dbReference>
<dbReference type="InParanoid" id="E3M101"/>
<keyword evidence="13" id="KW-1185">Reference proteome</keyword>
<evidence type="ECO:0000256" key="9">
    <source>
        <dbReference type="ARBA" id="ARBA00023034"/>
    </source>
</evidence>
<dbReference type="GO" id="GO:0005794">
    <property type="term" value="C:Golgi apparatus"/>
    <property type="evidence" value="ECO:0007669"/>
    <property type="project" value="UniProtKB-SubCell"/>
</dbReference>
<dbReference type="AlphaFoldDB" id="E3M101"/>
<evidence type="ECO:0000256" key="5">
    <source>
        <dbReference type="ARBA" id="ARBA00022448"/>
    </source>
</evidence>
<accession>E3M101</accession>
<proteinExistence type="inferred from homology"/>
<dbReference type="PROSITE" id="PS50195">
    <property type="entry name" value="PX"/>
    <property type="match status" value="1"/>
</dbReference>
<dbReference type="GO" id="GO:0015031">
    <property type="term" value="P:protein transport"/>
    <property type="evidence" value="ECO:0007669"/>
    <property type="project" value="UniProtKB-KW"/>
</dbReference>
<keyword evidence="9" id="KW-0333">Golgi apparatus</keyword>
<evidence type="ECO:0000256" key="6">
    <source>
        <dbReference type="ARBA" id="ARBA00022490"/>
    </source>
</evidence>
<dbReference type="InterPro" id="IPR027267">
    <property type="entry name" value="AH/BAR_dom_sf"/>
</dbReference>
<dbReference type="PANTHER" id="PTHR10555:SF170">
    <property type="entry name" value="FI18122P1"/>
    <property type="match status" value="1"/>
</dbReference>
<dbReference type="FunFam" id="1.20.1270.60:FF:000022">
    <property type="entry name" value="Sorting nexin 3 protein"/>
    <property type="match status" value="1"/>
</dbReference>
<keyword evidence="8" id="KW-0653">Protein transport</keyword>
<dbReference type="eggNOG" id="KOG2273">
    <property type="taxonomic scope" value="Eukaryota"/>
</dbReference>
<protein>
    <recommendedName>
        <fullName evidence="11">PX domain-containing protein</fullName>
    </recommendedName>
</protein>
<evidence type="ECO:0000313" key="12">
    <source>
        <dbReference type="EMBL" id="EFO88965.1"/>
    </source>
</evidence>
<evidence type="ECO:0000313" key="13">
    <source>
        <dbReference type="Proteomes" id="UP000008281"/>
    </source>
</evidence>
<keyword evidence="7" id="KW-0597">Phosphoprotein</keyword>
<evidence type="ECO:0000256" key="8">
    <source>
        <dbReference type="ARBA" id="ARBA00022927"/>
    </source>
</evidence>
<dbReference type="Proteomes" id="UP000008281">
    <property type="component" value="Unassembled WGS sequence"/>
</dbReference>
<dbReference type="SUPFAM" id="SSF103657">
    <property type="entry name" value="BAR/IMD domain-like"/>
    <property type="match status" value="1"/>
</dbReference>
<dbReference type="EMBL" id="DS268421">
    <property type="protein sequence ID" value="EFO88965.1"/>
    <property type="molecule type" value="Genomic_DNA"/>
</dbReference>
<dbReference type="Pfam" id="PF00787">
    <property type="entry name" value="PX"/>
    <property type="match status" value="1"/>
</dbReference>
<feature type="domain" description="PX" evidence="11">
    <location>
        <begin position="79"/>
        <end position="223"/>
    </location>
</feature>
<evidence type="ECO:0000259" key="11">
    <source>
        <dbReference type="PROSITE" id="PS50195"/>
    </source>
</evidence>
<dbReference type="Gene3D" id="1.20.1270.60">
    <property type="entry name" value="Arfaptin homology (AH) domain/BAR domain"/>
    <property type="match status" value="1"/>
</dbReference>
<dbReference type="InterPro" id="IPR036871">
    <property type="entry name" value="PX_dom_sf"/>
</dbReference>
<dbReference type="OrthoDB" id="271164at2759"/>
<keyword evidence="6" id="KW-0963">Cytoplasm</keyword>
<dbReference type="GO" id="GO:0034498">
    <property type="term" value="P:early endosome to Golgi transport"/>
    <property type="evidence" value="ECO:0007669"/>
    <property type="project" value="TreeGrafter"/>
</dbReference>
<dbReference type="InterPro" id="IPR015404">
    <property type="entry name" value="Vps5_C"/>
</dbReference>
<gene>
    <name evidence="12" type="ORF">CRE_06694</name>
</gene>
<dbReference type="SMART" id="SM00312">
    <property type="entry name" value="PX"/>
    <property type="match status" value="1"/>
</dbReference>
<evidence type="ECO:0000256" key="1">
    <source>
        <dbReference type="ARBA" id="ARBA00004287"/>
    </source>
</evidence>
<dbReference type="Pfam" id="PF09325">
    <property type="entry name" value="Vps5"/>
    <property type="match status" value="1"/>
</dbReference>
<keyword evidence="5" id="KW-0813">Transport</keyword>
<dbReference type="GO" id="GO:0035091">
    <property type="term" value="F:phosphatidylinositol binding"/>
    <property type="evidence" value="ECO:0007669"/>
    <property type="project" value="InterPro"/>
</dbReference>
<comment type="subcellular location">
    <subcellularLocation>
        <location evidence="2">Cytoplasm</location>
    </subcellularLocation>
    <subcellularLocation>
        <location evidence="3">Golgi apparatus</location>
    </subcellularLocation>
    <subcellularLocation>
        <location evidence="1">Membrane</location>
        <topology evidence="1">Peripheral membrane protein</topology>
        <orientation evidence="1">Cytoplasmic side</orientation>
    </subcellularLocation>
</comment>
<dbReference type="InterPro" id="IPR001683">
    <property type="entry name" value="PX_dom"/>
</dbReference>
<dbReference type="Gene3D" id="3.30.1520.10">
    <property type="entry name" value="Phox-like domain"/>
    <property type="match status" value="1"/>
</dbReference>
<evidence type="ECO:0000256" key="3">
    <source>
        <dbReference type="ARBA" id="ARBA00004555"/>
    </source>
</evidence>
<dbReference type="GO" id="GO:0005829">
    <property type="term" value="C:cytosol"/>
    <property type="evidence" value="ECO:0007669"/>
    <property type="project" value="GOC"/>
</dbReference>
<dbReference type="STRING" id="31234.E3M101"/>